<dbReference type="Proteomes" id="UP000231259">
    <property type="component" value="Unassembled WGS sequence"/>
</dbReference>
<organism evidence="2 3">
    <name type="scientific">Puniceibacterium antarcticum</name>
    <dbReference type="NCBI Taxonomy" id="1206336"/>
    <lineage>
        <taxon>Bacteria</taxon>
        <taxon>Pseudomonadati</taxon>
        <taxon>Pseudomonadota</taxon>
        <taxon>Alphaproteobacteria</taxon>
        <taxon>Rhodobacterales</taxon>
        <taxon>Paracoccaceae</taxon>
        <taxon>Puniceibacterium</taxon>
    </lineage>
</organism>
<gene>
    <name evidence="2" type="ORF">P775_00400</name>
</gene>
<keyword evidence="3" id="KW-1185">Reference proteome</keyword>
<dbReference type="AlphaFoldDB" id="A0A2G8RKZ3"/>
<comment type="caution">
    <text evidence="2">The sequence shown here is derived from an EMBL/GenBank/DDBJ whole genome shotgun (WGS) entry which is preliminary data.</text>
</comment>
<proteinExistence type="predicted"/>
<evidence type="ECO:0000256" key="1">
    <source>
        <dbReference type="SAM" id="SignalP"/>
    </source>
</evidence>
<reference evidence="2 3" key="1">
    <citation type="submission" date="2013-09" db="EMBL/GenBank/DDBJ databases">
        <title>Genome sequencing of Phaeobacter antarcticus sp. nov. SM1211.</title>
        <authorList>
            <person name="Zhang X.-Y."/>
            <person name="Liu C."/>
            <person name="Chen X.-L."/>
            <person name="Xie B.-B."/>
            <person name="Qin Q.-L."/>
            <person name="Rong J.-C."/>
            <person name="Zhang Y.-Z."/>
        </authorList>
    </citation>
    <scope>NUCLEOTIDE SEQUENCE [LARGE SCALE GENOMIC DNA]</scope>
    <source>
        <strain evidence="2 3">SM1211</strain>
    </source>
</reference>
<evidence type="ECO:0000313" key="2">
    <source>
        <dbReference type="EMBL" id="PIL22219.1"/>
    </source>
</evidence>
<name>A0A2G8RKZ3_9RHOB</name>
<sequence>MSRMIRKLLVLVCVVATPVSGLADGVCFEPTRPEAAYLLDAGFSGGEIRRAFRTYFTEVEGYLNCLNETSARIRQEARAAAYDYNHVLDTYPHEPGTETDGARIAPSIRLKETGELFLNYKPWAGAGSGR</sequence>
<keyword evidence="1" id="KW-0732">Signal</keyword>
<accession>A0A2G8RKZ3</accession>
<evidence type="ECO:0000313" key="3">
    <source>
        <dbReference type="Proteomes" id="UP000231259"/>
    </source>
</evidence>
<protein>
    <submittedName>
        <fullName evidence="2">Uncharacterized protein</fullName>
    </submittedName>
</protein>
<feature type="chain" id="PRO_5013708278" evidence="1">
    <location>
        <begin position="24"/>
        <end position="130"/>
    </location>
</feature>
<feature type="signal peptide" evidence="1">
    <location>
        <begin position="1"/>
        <end position="23"/>
    </location>
</feature>
<dbReference type="EMBL" id="AWWI01000010">
    <property type="protein sequence ID" value="PIL22219.1"/>
    <property type="molecule type" value="Genomic_DNA"/>
</dbReference>